<keyword evidence="3" id="KW-1185">Reference proteome</keyword>
<keyword evidence="1" id="KW-0812">Transmembrane</keyword>
<gene>
    <name evidence="2" type="ORF">FHR92_001979</name>
</gene>
<name>A0A7W3SST0_9BACL</name>
<evidence type="ECO:0000256" key="1">
    <source>
        <dbReference type="SAM" id="Phobius"/>
    </source>
</evidence>
<sequence length="80" mass="8516">MDKQSFGSFAARYLKIFGILGLIVGVVLFILTIAGLEIPVVIGTTSYEGMTSSLFLLIGSPIALLIIGFIVSIFAYSAKK</sequence>
<dbReference type="Proteomes" id="UP000567067">
    <property type="component" value="Unassembled WGS sequence"/>
</dbReference>
<evidence type="ECO:0000313" key="3">
    <source>
        <dbReference type="Proteomes" id="UP000567067"/>
    </source>
</evidence>
<dbReference type="EMBL" id="JACJIP010000010">
    <property type="protein sequence ID" value="MBA9085513.1"/>
    <property type="molecule type" value="Genomic_DNA"/>
</dbReference>
<feature type="transmembrane region" description="Helical" evidence="1">
    <location>
        <begin position="54"/>
        <end position="76"/>
    </location>
</feature>
<evidence type="ECO:0000313" key="2">
    <source>
        <dbReference type="EMBL" id="MBA9085513.1"/>
    </source>
</evidence>
<reference evidence="2 3" key="1">
    <citation type="submission" date="2020-08" db="EMBL/GenBank/DDBJ databases">
        <title>Genomic Encyclopedia of Type Strains, Phase III (KMG-III): the genomes of soil and plant-associated and newly described type strains.</title>
        <authorList>
            <person name="Whitman W."/>
        </authorList>
    </citation>
    <scope>NUCLEOTIDE SEQUENCE [LARGE SCALE GENOMIC DNA]</scope>
    <source>
        <strain evidence="2 3">CECT 8693</strain>
    </source>
</reference>
<feature type="transmembrane region" description="Helical" evidence="1">
    <location>
        <begin position="12"/>
        <end position="34"/>
    </location>
</feature>
<comment type="caution">
    <text evidence="2">The sequence shown here is derived from an EMBL/GenBank/DDBJ whole genome shotgun (WGS) entry which is preliminary data.</text>
</comment>
<dbReference type="RefSeq" id="WP_182535362.1">
    <property type="nucleotide sequence ID" value="NZ_JACJIP010000010.1"/>
</dbReference>
<protein>
    <submittedName>
        <fullName evidence="2">Uncharacterized protein HemY</fullName>
    </submittedName>
</protein>
<accession>A0A7W3SST0</accession>
<proteinExistence type="predicted"/>
<keyword evidence="1" id="KW-0472">Membrane</keyword>
<dbReference type="AlphaFoldDB" id="A0A7W3SST0"/>
<keyword evidence="1" id="KW-1133">Transmembrane helix</keyword>
<organism evidence="2 3">
    <name type="scientific">Fontibacillus solani</name>
    <dbReference type="NCBI Taxonomy" id="1572857"/>
    <lineage>
        <taxon>Bacteria</taxon>
        <taxon>Bacillati</taxon>
        <taxon>Bacillota</taxon>
        <taxon>Bacilli</taxon>
        <taxon>Bacillales</taxon>
        <taxon>Paenibacillaceae</taxon>
        <taxon>Fontibacillus</taxon>
    </lineage>
</organism>